<dbReference type="Pfam" id="PF00640">
    <property type="entry name" value="PID"/>
    <property type="match status" value="1"/>
</dbReference>
<feature type="compositionally biased region" description="Low complexity" evidence="4">
    <location>
        <begin position="489"/>
        <end position="500"/>
    </location>
</feature>
<keyword evidence="1 3" id="KW-0217">Developmental protein</keyword>
<feature type="compositionally biased region" description="Low complexity" evidence="4">
    <location>
        <begin position="512"/>
        <end position="525"/>
    </location>
</feature>
<reference evidence="6" key="2">
    <citation type="submission" date="2025-08" db="UniProtKB">
        <authorList>
            <consortium name="Ensembl"/>
        </authorList>
    </citation>
    <scope>IDENTIFICATION</scope>
</reference>
<evidence type="ECO:0000256" key="4">
    <source>
        <dbReference type="SAM" id="MobiDB-lite"/>
    </source>
</evidence>
<dbReference type="GO" id="GO:0050769">
    <property type="term" value="P:positive regulation of neurogenesis"/>
    <property type="evidence" value="ECO:0007669"/>
    <property type="project" value="UniProtKB-UniRule"/>
</dbReference>
<dbReference type="GO" id="GO:0007399">
    <property type="term" value="P:nervous system development"/>
    <property type="evidence" value="ECO:0007669"/>
    <property type="project" value="UniProtKB-KW"/>
</dbReference>
<evidence type="ECO:0000256" key="3">
    <source>
        <dbReference type="PIRNR" id="PIRNR017607"/>
    </source>
</evidence>
<feature type="compositionally biased region" description="Basic and acidic residues" evidence="4">
    <location>
        <begin position="380"/>
        <end position="393"/>
    </location>
</feature>
<dbReference type="GO" id="GO:0016323">
    <property type="term" value="C:basolateral plasma membrane"/>
    <property type="evidence" value="ECO:0007669"/>
    <property type="project" value="TreeGrafter"/>
</dbReference>
<dbReference type="PANTHER" id="PTHR47368:SF5">
    <property type="entry name" value="PROTEIN NUMB HOMOLOG"/>
    <property type="match status" value="1"/>
</dbReference>
<dbReference type="InterPro" id="IPR010449">
    <property type="entry name" value="Numb_domain"/>
</dbReference>
<sequence length="595" mass="64539">MNKLRQSFRRKKDVYVPEASRPHQWQTDEEGVRTGKCSFPVKYLGHVEVDESRGMHICEDAVKRLKSTGKKAVKAVLWVSADGLRVVDEKTKDLIVDQTIEKVSFCAPDRNFDRAFSYICRDGTTRRWICHCFMAVKDTGERLSHAVGCAFAACLERKQKREKECGVTATFDASRTTFTREGSFRVTTATEQAEREEIMRQMPDAKVETEMKTVAPGAAPTNTAPSPGSPASPTTDVAASLDKEMSNPHAIPRRHAPIEQLARQGSFRGFPALSQKMSPFKRQLSLRINELPSTVQRKTDFPMKNSVPEVEGEADSISALCSQITSAFSTPSEDPFSSAPMTKPVTVVAPQSPAFQGTEWSGTSSGTASPSLFQGNHRRTPSEADRWLEEVSKTVRAQQQPAPAPAPAPQPLLQPPPAASQPAPAFPVSTYIAPQPVPVGVVPPMQPPFIPAQPYAVANGMTYAAPSVPVVGITPSQMVANVFGTASHTPAAAHPHQSPSLVKQQTFPQYESSSATSSPFFTPPAQHNGSAAFNGVDGGKWAAEDKHSQPPAAAPQVDPFEAQWAALEGKAKQRTNPSPTNPFSSDLQKTFEIEL</sequence>
<evidence type="ECO:0000256" key="1">
    <source>
        <dbReference type="ARBA" id="ARBA00022473"/>
    </source>
</evidence>
<dbReference type="FunFam" id="2.30.29.30:FF:000031">
    <property type="entry name" value="protein numb isoform X1"/>
    <property type="match status" value="1"/>
</dbReference>
<name>A0A8B9SH97_ANAPL</name>
<feature type="domain" description="PID" evidence="5">
    <location>
        <begin position="37"/>
        <end position="162"/>
    </location>
</feature>
<dbReference type="SUPFAM" id="SSF50729">
    <property type="entry name" value="PH domain-like"/>
    <property type="match status" value="1"/>
</dbReference>
<dbReference type="PIRSF" id="PIRSF017607">
    <property type="entry name" value="Numb/numb-like"/>
    <property type="match status" value="1"/>
</dbReference>
<dbReference type="InterPro" id="IPR016698">
    <property type="entry name" value="Numb/numb-like"/>
</dbReference>
<feature type="compositionally biased region" description="Polar residues" evidence="4">
    <location>
        <begin position="574"/>
        <end position="588"/>
    </location>
</feature>
<reference evidence="6" key="3">
    <citation type="submission" date="2025-09" db="UniProtKB">
        <authorList>
            <consortium name="Ensembl"/>
        </authorList>
    </citation>
    <scope>IDENTIFICATION</scope>
</reference>
<feature type="region of interest" description="Disordered" evidence="4">
    <location>
        <begin position="489"/>
        <end position="595"/>
    </location>
</feature>
<keyword evidence="2" id="KW-0597">Phosphoprotein</keyword>
<feature type="compositionally biased region" description="Polar residues" evidence="4">
    <location>
        <begin position="354"/>
        <end position="374"/>
    </location>
</feature>
<keyword evidence="3" id="KW-0524">Neurogenesis</keyword>
<accession>A0A8B9SH97</accession>
<evidence type="ECO:0000313" key="7">
    <source>
        <dbReference type="Proteomes" id="UP000694400"/>
    </source>
</evidence>
<dbReference type="GO" id="GO:0031410">
    <property type="term" value="C:cytoplasmic vesicle"/>
    <property type="evidence" value="ECO:0007669"/>
    <property type="project" value="TreeGrafter"/>
</dbReference>
<dbReference type="InterPro" id="IPR006020">
    <property type="entry name" value="PTB/PI_dom"/>
</dbReference>
<feature type="region of interest" description="Disordered" evidence="4">
    <location>
        <begin position="354"/>
        <end position="423"/>
    </location>
</feature>
<evidence type="ECO:0000259" key="5">
    <source>
        <dbReference type="PROSITE" id="PS01179"/>
    </source>
</evidence>
<protein>
    <submittedName>
        <fullName evidence="6">NUMB endocytic adaptor protein</fullName>
    </submittedName>
</protein>
<feature type="compositionally biased region" description="Polar residues" evidence="4">
    <location>
        <begin position="501"/>
        <end position="511"/>
    </location>
</feature>
<comment type="function">
    <text evidence="3">Plays a role in the process of neurogenesis.</text>
</comment>
<dbReference type="CDD" id="cd01268">
    <property type="entry name" value="PTB_Numb"/>
    <property type="match status" value="1"/>
</dbReference>
<reference evidence="6" key="1">
    <citation type="submission" date="2019-08" db="EMBL/GenBank/DDBJ databases">
        <title>Three high-quality genomes provides insights into domestication of ducks.</title>
        <authorList>
            <person name="Hou Z.C."/>
            <person name="Zhu F."/>
            <person name="Yin Z.T."/>
            <person name="Zhang F."/>
        </authorList>
    </citation>
    <scope>NUCLEOTIDE SEQUENCE [LARGE SCALE GENOMIC DNA]</scope>
</reference>
<proteinExistence type="predicted"/>
<evidence type="ECO:0000313" key="6">
    <source>
        <dbReference type="Ensembl" id="ENSAPLP00020004544.1"/>
    </source>
</evidence>
<dbReference type="Gene3D" id="2.30.29.30">
    <property type="entry name" value="Pleckstrin-homology domain (PH domain)/Phosphotyrosine-binding domain (PTB)"/>
    <property type="match status" value="1"/>
</dbReference>
<dbReference type="Ensembl" id="ENSAPLT00020004894.1">
    <property type="protein sequence ID" value="ENSAPLP00020004544.1"/>
    <property type="gene ID" value="ENSAPLG00020003335.1"/>
</dbReference>
<dbReference type="AlphaFoldDB" id="A0A8B9SH97"/>
<dbReference type="PROSITE" id="PS01179">
    <property type="entry name" value="PID"/>
    <property type="match status" value="1"/>
</dbReference>
<dbReference type="PANTHER" id="PTHR47368">
    <property type="entry name" value="NUMB"/>
    <property type="match status" value="1"/>
</dbReference>
<dbReference type="InterPro" id="IPR011993">
    <property type="entry name" value="PH-like_dom_sf"/>
</dbReference>
<dbReference type="Proteomes" id="UP000694400">
    <property type="component" value="Chromosome 5"/>
</dbReference>
<evidence type="ECO:0000256" key="2">
    <source>
        <dbReference type="ARBA" id="ARBA00022553"/>
    </source>
</evidence>
<organism evidence="6 7">
    <name type="scientific">Anas platyrhynchos</name>
    <name type="common">Mallard</name>
    <name type="synonym">Anas boschas</name>
    <dbReference type="NCBI Taxonomy" id="8839"/>
    <lineage>
        <taxon>Eukaryota</taxon>
        <taxon>Metazoa</taxon>
        <taxon>Chordata</taxon>
        <taxon>Craniata</taxon>
        <taxon>Vertebrata</taxon>
        <taxon>Euteleostomi</taxon>
        <taxon>Archelosauria</taxon>
        <taxon>Archosauria</taxon>
        <taxon>Dinosauria</taxon>
        <taxon>Saurischia</taxon>
        <taxon>Theropoda</taxon>
        <taxon>Coelurosauria</taxon>
        <taxon>Aves</taxon>
        <taxon>Neognathae</taxon>
        <taxon>Galloanserae</taxon>
        <taxon>Anseriformes</taxon>
        <taxon>Anatidae</taxon>
        <taxon>Anatinae</taxon>
        <taxon>Anas</taxon>
    </lineage>
</organism>
<feature type="compositionally biased region" description="Pro residues" evidence="4">
    <location>
        <begin position="402"/>
        <end position="419"/>
    </location>
</feature>
<feature type="region of interest" description="Disordered" evidence="4">
    <location>
        <begin position="216"/>
        <end position="237"/>
    </location>
</feature>
<feature type="compositionally biased region" description="Low complexity" evidence="4">
    <location>
        <begin position="216"/>
        <end position="235"/>
    </location>
</feature>
<dbReference type="SMART" id="SM00462">
    <property type="entry name" value="PTB"/>
    <property type="match status" value="1"/>
</dbReference>
<dbReference type="Pfam" id="PF06311">
    <property type="entry name" value="NumbF"/>
    <property type="match status" value="1"/>
</dbReference>